<feature type="signal peptide" evidence="2">
    <location>
        <begin position="1"/>
        <end position="15"/>
    </location>
</feature>
<dbReference type="Proteomes" id="UP001642487">
    <property type="component" value="Chromosome 6"/>
</dbReference>
<evidence type="ECO:0008006" key="5">
    <source>
        <dbReference type="Google" id="ProtNLM"/>
    </source>
</evidence>
<name>A0ABP0YUJ8_9ROSI</name>
<sequence>MGLWVLNYLLKLVTQLEVTHFYHGLPPRGLREPDLQEKMEHYQNQYCAQSGTDQYGYPIRQTDEYGNVVSETGQYADKVRRTDELRETDQYGNPIRGSNDQQQGGIFDHDKVVWTATGEKGGGHQEKKGIMEKIKEKLPGGHH</sequence>
<dbReference type="EMBL" id="OZ021740">
    <property type="protein sequence ID" value="CAK9324212.1"/>
    <property type="molecule type" value="Genomic_DNA"/>
</dbReference>
<organism evidence="3 4">
    <name type="scientific">Citrullus colocynthis</name>
    <name type="common">colocynth</name>
    <dbReference type="NCBI Taxonomy" id="252529"/>
    <lineage>
        <taxon>Eukaryota</taxon>
        <taxon>Viridiplantae</taxon>
        <taxon>Streptophyta</taxon>
        <taxon>Embryophyta</taxon>
        <taxon>Tracheophyta</taxon>
        <taxon>Spermatophyta</taxon>
        <taxon>Magnoliopsida</taxon>
        <taxon>eudicotyledons</taxon>
        <taxon>Gunneridae</taxon>
        <taxon>Pentapetalae</taxon>
        <taxon>rosids</taxon>
        <taxon>fabids</taxon>
        <taxon>Cucurbitales</taxon>
        <taxon>Cucurbitaceae</taxon>
        <taxon>Benincaseae</taxon>
        <taxon>Citrullus</taxon>
    </lineage>
</organism>
<proteinExistence type="predicted"/>
<keyword evidence="2" id="KW-0732">Signal</keyword>
<evidence type="ECO:0000313" key="3">
    <source>
        <dbReference type="EMBL" id="CAK9324212.1"/>
    </source>
</evidence>
<reference evidence="3 4" key="1">
    <citation type="submission" date="2024-03" db="EMBL/GenBank/DDBJ databases">
        <authorList>
            <person name="Gkanogiannis A."/>
            <person name="Becerra Lopez-Lavalle L."/>
        </authorList>
    </citation>
    <scope>NUCLEOTIDE SEQUENCE [LARGE SCALE GENOMIC DNA]</scope>
</reference>
<evidence type="ECO:0000313" key="4">
    <source>
        <dbReference type="Proteomes" id="UP001642487"/>
    </source>
</evidence>
<gene>
    <name evidence="3" type="ORF">CITCOLO1_LOCUS16438</name>
</gene>
<feature type="compositionally biased region" description="Basic and acidic residues" evidence="1">
    <location>
        <begin position="77"/>
        <end position="89"/>
    </location>
</feature>
<dbReference type="PROSITE" id="PS00823">
    <property type="entry name" value="DEHYDRIN_2"/>
    <property type="match status" value="1"/>
</dbReference>
<feature type="chain" id="PRO_5047280458" description="Dehydrin" evidence="2">
    <location>
        <begin position="16"/>
        <end position="143"/>
    </location>
</feature>
<evidence type="ECO:0000256" key="1">
    <source>
        <dbReference type="SAM" id="MobiDB-lite"/>
    </source>
</evidence>
<dbReference type="InterPro" id="IPR030513">
    <property type="entry name" value="Dehydrin_CS"/>
</dbReference>
<protein>
    <recommendedName>
        <fullName evidence="5">Dehydrin</fullName>
    </recommendedName>
</protein>
<accession>A0ABP0YUJ8</accession>
<feature type="region of interest" description="Disordered" evidence="1">
    <location>
        <begin position="73"/>
        <end position="104"/>
    </location>
</feature>
<keyword evidence="4" id="KW-1185">Reference proteome</keyword>
<evidence type="ECO:0000256" key="2">
    <source>
        <dbReference type="SAM" id="SignalP"/>
    </source>
</evidence>